<dbReference type="PANTHER" id="PTHR43481:SF4">
    <property type="entry name" value="GLYCEROL-1-PHOSPHATE PHOSPHOHYDROLASE 1-RELATED"/>
    <property type="match status" value="1"/>
</dbReference>
<dbReference type="InterPro" id="IPR006439">
    <property type="entry name" value="HAD-SF_hydro_IA"/>
</dbReference>
<dbReference type="SUPFAM" id="SSF56784">
    <property type="entry name" value="HAD-like"/>
    <property type="match status" value="1"/>
</dbReference>
<sequence>MTATTVLTARALLLDMDGTLVNSDAVVERVWHRWAERNGLDGDEVMKVVHGRQGHASMALLLPHRPMEKNIADNERMLAEETADLEGVVAIPGAAELLASLRGLGLPHALVTSADVPLSTARMAAAGLPLPDVRVTAESVGASKPDPEGFLKGAAELGIAPSECVVFEDSGAGIAAGRSAGMRVVGIGERAGFHRPDVVVRDLTQVRVEASGAGGIRVLVGA</sequence>
<dbReference type="InterPro" id="IPR023198">
    <property type="entry name" value="PGP-like_dom2"/>
</dbReference>
<organism evidence="1 2">
    <name type="scientific">Streptomyces vastus</name>
    <dbReference type="NCBI Taxonomy" id="285451"/>
    <lineage>
        <taxon>Bacteria</taxon>
        <taxon>Bacillati</taxon>
        <taxon>Actinomycetota</taxon>
        <taxon>Actinomycetes</taxon>
        <taxon>Kitasatosporales</taxon>
        <taxon>Streptomycetaceae</taxon>
        <taxon>Streptomyces</taxon>
    </lineage>
</organism>
<name>A0ABP6DI71_9ACTN</name>
<dbReference type="SFLD" id="SFLDG01135">
    <property type="entry name" value="C1.5.6:_HAD__Beta-PGM__Phospha"/>
    <property type="match status" value="1"/>
</dbReference>
<dbReference type="InterPro" id="IPR023214">
    <property type="entry name" value="HAD_sf"/>
</dbReference>
<dbReference type="GO" id="GO:0016787">
    <property type="term" value="F:hydrolase activity"/>
    <property type="evidence" value="ECO:0007669"/>
    <property type="project" value="UniProtKB-KW"/>
</dbReference>
<dbReference type="PANTHER" id="PTHR43481">
    <property type="entry name" value="FRUCTOSE-1-PHOSPHATE PHOSPHATASE"/>
    <property type="match status" value="1"/>
</dbReference>
<dbReference type="InterPro" id="IPR036412">
    <property type="entry name" value="HAD-like_sf"/>
</dbReference>
<dbReference type="Gene3D" id="3.40.50.1000">
    <property type="entry name" value="HAD superfamily/HAD-like"/>
    <property type="match status" value="1"/>
</dbReference>
<evidence type="ECO:0000313" key="1">
    <source>
        <dbReference type="EMBL" id="GAA2645949.1"/>
    </source>
</evidence>
<protein>
    <submittedName>
        <fullName evidence="1">HAD family hydrolase</fullName>
    </submittedName>
</protein>
<reference evidence="2" key="1">
    <citation type="journal article" date="2019" name="Int. J. Syst. Evol. Microbiol.">
        <title>The Global Catalogue of Microorganisms (GCM) 10K type strain sequencing project: providing services to taxonomists for standard genome sequencing and annotation.</title>
        <authorList>
            <consortium name="The Broad Institute Genomics Platform"/>
            <consortium name="The Broad Institute Genome Sequencing Center for Infectious Disease"/>
            <person name="Wu L."/>
            <person name="Ma J."/>
        </authorList>
    </citation>
    <scope>NUCLEOTIDE SEQUENCE [LARGE SCALE GENOMIC DNA]</scope>
    <source>
        <strain evidence="2">JCM 4524</strain>
    </source>
</reference>
<dbReference type="Pfam" id="PF00702">
    <property type="entry name" value="Hydrolase"/>
    <property type="match status" value="1"/>
</dbReference>
<dbReference type="CDD" id="cd07527">
    <property type="entry name" value="HAD_ScGPP-like"/>
    <property type="match status" value="1"/>
</dbReference>
<proteinExistence type="predicted"/>
<evidence type="ECO:0000313" key="2">
    <source>
        <dbReference type="Proteomes" id="UP001500151"/>
    </source>
</evidence>
<keyword evidence="2" id="KW-1185">Reference proteome</keyword>
<dbReference type="InterPro" id="IPR051806">
    <property type="entry name" value="HAD-like_SPP"/>
</dbReference>
<accession>A0ABP6DI71</accession>
<dbReference type="Gene3D" id="1.10.150.240">
    <property type="entry name" value="Putative phosphatase, domain 2"/>
    <property type="match status" value="1"/>
</dbReference>
<dbReference type="EMBL" id="BAAASJ010000060">
    <property type="protein sequence ID" value="GAA2645949.1"/>
    <property type="molecule type" value="Genomic_DNA"/>
</dbReference>
<dbReference type="SFLD" id="SFLDS00003">
    <property type="entry name" value="Haloacid_Dehalogenase"/>
    <property type="match status" value="1"/>
</dbReference>
<dbReference type="PROSITE" id="PS01228">
    <property type="entry name" value="COF_1"/>
    <property type="match status" value="1"/>
</dbReference>
<comment type="caution">
    <text evidence="1">The sequence shown here is derived from an EMBL/GenBank/DDBJ whole genome shotgun (WGS) entry which is preliminary data.</text>
</comment>
<dbReference type="NCBIfam" id="TIGR01509">
    <property type="entry name" value="HAD-SF-IA-v3"/>
    <property type="match status" value="1"/>
</dbReference>
<dbReference type="PRINTS" id="PR00413">
    <property type="entry name" value="HADHALOGNASE"/>
</dbReference>
<gene>
    <name evidence="1" type="ORF">GCM10010307_51190</name>
</gene>
<dbReference type="Proteomes" id="UP001500151">
    <property type="component" value="Unassembled WGS sequence"/>
</dbReference>
<keyword evidence="1" id="KW-0378">Hydrolase</keyword>
<dbReference type="SFLD" id="SFLDG01129">
    <property type="entry name" value="C1.5:_HAD__Beta-PGM__Phosphata"/>
    <property type="match status" value="1"/>
</dbReference>